<dbReference type="InterPro" id="IPR003594">
    <property type="entry name" value="HATPase_dom"/>
</dbReference>
<comment type="catalytic activity">
    <reaction evidence="1">
        <text>ATP + protein L-histidine = ADP + protein N-phospho-L-histidine.</text>
        <dbReference type="EC" id="2.7.13.3"/>
    </reaction>
</comment>
<organism evidence="9 10">
    <name type="scientific">Tenacibaculum polynesiense</name>
    <dbReference type="NCBI Taxonomy" id="3137857"/>
    <lineage>
        <taxon>Bacteria</taxon>
        <taxon>Pseudomonadati</taxon>
        <taxon>Bacteroidota</taxon>
        <taxon>Flavobacteriia</taxon>
        <taxon>Flavobacteriales</taxon>
        <taxon>Flavobacteriaceae</taxon>
        <taxon>Tenacibaculum</taxon>
    </lineage>
</organism>
<dbReference type="InterPro" id="IPR003661">
    <property type="entry name" value="HisK_dim/P_dom"/>
</dbReference>
<evidence type="ECO:0000256" key="1">
    <source>
        <dbReference type="ARBA" id="ARBA00000085"/>
    </source>
</evidence>
<dbReference type="SUPFAM" id="SSF55874">
    <property type="entry name" value="ATPase domain of HSP90 chaperone/DNA topoisomerase II/histidine kinase"/>
    <property type="match status" value="1"/>
</dbReference>
<dbReference type="RefSeq" id="WP_348714449.1">
    <property type="nucleotide sequence ID" value="NZ_CAXJIO010000010.1"/>
</dbReference>
<accession>A0ABP1EUD6</accession>
<keyword evidence="3" id="KW-0597">Phosphoprotein</keyword>
<dbReference type="GO" id="GO:0016301">
    <property type="term" value="F:kinase activity"/>
    <property type="evidence" value="ECO:0007669"/>
    <property type="project" value="UniProtKB-KW"/>
</dbReference>
<dbReference type="SMART" id="SM00388">
    <property type="entry name" value="HisKA"/>
    <property type="match status" value="1"/>
</dbReference>
<evidence type="ECO:0000256" key="2">
    <source>
        <dbReference type="ARBA" id="ARBA00012438"/>
    </source>
</evidence>
<dbReference type="SMART" id="SM00387">
    <property type="entry name" value="HATPase_c"/>
    <property type="match status" value="1"/>
</dbReference>
<dbReference type="CDD" id="cd00075">
    <property type="entry name" value="HATPase"/>
    <property type="match status" value="1"/>
</dbReference>
<evidence type="ECO:0000256" key="3">
    <source>
        <dbReference type="ARBA" id="ARBA00022553"/>
    </source>
</evidence>
<dbReference type="InterPro" id="IPR004358">
    <property type="entry name" value="Sig_transdc_His_kin-like_C"/>
</dbReference>
<dbReference type="Gene3D" id="3.30.565.10">
    <property type="entry name" value="Histidine kinase-like ATPase, C-terminal domain"/>
    <property type="match status" value="1"/>
</dbReference>
<dbReference type="InterPro" id="IPR036890">
    <property type="entry name" value="HATPase_C_sf"/>
</dbReference>
<dbReference type="Pfam" id="PF00512">
    <property type="entry name" value="HisKA"/>
    <property type="match status" value="1"/>
</dbReference>
<keyword evidence="4" id="KW-0808">Transferase</keyword>
<feature type="domain" description="Histidine kinase" evidence="8">
    <location>
        <begin position="322"/>
        <end position="535"/>
    </location>
</feature>
<dbReference type="PANTHER" id="PTHR45453">
    <property type="entry name" value="PHOSPHATE REGULON SENSOR PROTEIN PHOR"/>
    <property type="match status" value="1"/>
</dbReference>
<feature type="transmembrane region" description="Helical" evidence="7">
    <location>
        <begin position="282"/>
        <end position="303"/>
    </location>
</feature>
<evidence type="ECO:0000313" key="10">
    <source>
        <dbReference type="Proteomes" id="UP001497527"/>
    </source>
</evidence>
<evidence type="ECO:0000256" key="5">
    <source>
        <dbReference type="ARBA" id="ARBA00022777"/>
    </source>
</evidence>
<feature type="transmembrane region" description="Helical" evidence="7">
    <location>
        <begin position="9"/>
        <end position="27"/>
    </location>
</feature>
<dbReference type="Pfam" id="PF02518">
    <property type="entry name" value="HATPase_c"/>
    <property type="match status" value="1"/>
</dbReference>
<comment type="caution">
    <text evidence="9">The sequence shown here is derived from an EMBL/GenBank/DDBJ whole genome shotgun (WGS) entry which is preliminary data.</text>
</comment>
<dbReference type="SUPFAM" id="SSF47384">
    <property type="entry name" value="Homodimeric domain of signal transducing histidine kinase"/>
    <property type="match status" value="1"/>
</dbReference>
<dbReference type="PRINTS" id="PR00344">
    <property type="entry name" value="BCTRLSENSOR"/>
</dbReference>
<keyword evidence="5 9" id="KW-0418">Kinase</keyword>
<keyword evidence="7" id="KW-0472">Membrane</keyword>
<sequence length="535" mass="61248">MNTKKNRWILYLISITIVATIGIQAYWNLKNYQQNKQRVINEIQQSLDDAVEMYFTNISKDYFTIVEKDSLSKAGIEKKSQLLKTVFPIPKNKKSDSLFKDPSFKITSFSFSTDSEKEYKKLDSSFFKQIIIDTETRLQKTDTLKSEFKVKQITQFNKDGKTGVHYTAPNTIEEVQVFRGKKASDSLQLLKNLKTIVISIQNDSLKLNELDSIFKSKLLTKNINTSFNLNHFKHDTIFNTSKNIHNNIFLLESDASPVFLKEDERIQIEYTNPTREALKRSITGILLSLILSLAVISSLFYLLKIINQQKELAEIKNDLISNITHEFKTPITTVSTALEAINNFNAIDDKEKTKKYISISSVQIEKLHLMVEKLLETATLDSEKLLLKKEPINMVELIEALVKKHQFTTSNKTIAFSSNKNTIETTIDVFHFENAISNLIDNAIKYGGNAIEIHLQQILNTLEVTIADNGPGIEKNQQDKIFDKFYRIPKGNTHDVKGFGIGLYYTKKIIEKHNGIISLTSKPNNTVFKIVLNHE</sequence>
<dbReference type="PROSITE" id="PS50109">
    <property type="entry name" value="HIS_KIN"/>
    <property type="match status" value="1"/>
</dbReference>
<dbReference type="EMBL" id="CAXJIO010000010">
    <property type="protein sequence ID" value="CAL2102113.1"/>
    <property type="molecule type" value="Genomic_DNA"/>
</dbReference>
<dbReference type="InterPro" id="IPR005467">
    <property type="entry name" value="His_kinase_dom"/>
</dbReference>
<keyword evidence="6" id="KW-0902">Two-component regulatory system</keyword>
<evidence type="ECO:0000259" key="8">
    <source>
        <dbReference type="PROSITE" id="PS50109"/>
    </source>
</evidence>
<dbReference type="PANTHER" id="PTHR45453:SF1">
    <property type="entry name" value="PHOSPHATE REGULON SENSOR PROTEIN PHOR"/>
    <property type="match status" value="1"/>
</dbReference>
<dbReference type="InterPro" id="IPR036097">
    <property type="entry name" value="HisK_dim/P_sf"/>
</dbReference>
<evidence type="ECO:0000313" key="9">
    <source>
        <dbReference type="EMBL" id="CAL2102113.1"/>
    </source>
</evidence>
<reference evidence="9 10" key="1">
    <citation type="submission" date="2024-05" db="EMBL/GenBank/DDBJ databases">
        <authorList>
            <person name="Duchaud E."/>
        </authorList>
    </citation>
    <scope>NUCLEOTIDE SEQUENCE [LARGE SCALE GENOMIC DNA]</scope>
    <source>
        <strain evidence="9">Ena-SAMPLE-TAB-13-05-2024-13:56:06:370-140308</strain>
    </source>
</reference>
<dbReference type="EC" id="2.7.13.3" evidence="2"/>
<dbReference type="Gene3D" id="1.10.287.130">
    <property type="match status" value="1"/>
</dbReference>
<keyword evidence="7" id="KW-1133">Transmembrane helix</keyword>
<dbReference type="Proteomes" id="UP001497527">
    <property type="component" value="Unassembled WGS sequence"/>
</dbReference>
<gene>
    <name evidence="9" type="ORF">T190423A01A_10676</name>
</gene>
<evidence type="ECO:0000256" key="7">
    <source>
        <dbReference type="SAM" id="Phobius"/>
    </source>
</evidence>
<evidence type="ECO:0000256" key="4">
    <source>
        <dbReference type="ARBA" id="ARBA00022679"/>
    </source>
</evidence>
<name>A0ABP1EUD6_9FLAO</name>
<protein>
    <recommendedName>
        <fullName evidence="2">histidine kinase</fullName>
        <ecNumber evidence="2">2.7.13.3</ecNumber>
    </recommendedName>
</protein>
<dbReference type="CDD" id="cd00082">
    <property type="entry name" value="HisKA"/>
    <property type="match status" value="1"/>
</dbReference>
<keyword evidence="7" id="KW-0812">Transmembrane</keyword>
<keyword evidence="10" id="KW-1185">Reference proteome</keyword>
<proteinExistence type="predicted"/>
<evidence type="ECO:0000256" key="6">
    <source>
        <dbReference type="ARBA" id="ARBA00023012"/>
    </source>
</evidence>
<dbReference type="InterPro" id="IPR050351">
    <property type="entry name" value="BphY/WalK/GraS-like"/>
</dbReference>